<keyword evidence="2" id="KW-1185">Reference proteome</keyword>
<sequence>MEDIEPKNDLSGLSSMTTFHSCNESWSLLLGSGSGLARASSAFSGSDPAWPCVLTYRSGNELLVLRLQWPFPCPLLQHLQRFSLFPDAHSKLIFLSYESGDQIITFFLGQILVDASSSSLTSWKVVELFTALCFRGVFRFVIAEDRRRPGGSRRYSEIGVVDKGRGGSLASLELADTVVQSLNEHDGAWNTAEAENAQRSWYNSRLSTDIVKDGVL</sequence>
<proteinExistence type="predicted"/>
<accession>A0ABQ5DJF5</accession>
<gene>
    <name evidence="1" type="ORF">Tco_0939210</name>
</gene>
<dbReference type="EMBL" id="BQNB010015379">
    <property type="protein sequence ID" value="GJT39345.1"/>
    <property type="molecule type" value="Genomic_DNA"/>
</dbReference>
<evidence type="ECO:0000313" key="2">
    <source>
        <dbReference type="Proteomes" id="UP001151760"/>
    </source>
</evidence>
<organism evidence="1 2">
    <name type="scientific">Tanacetum coccineum</name>
    <dbReference type="NCBI Taxonomy" id="301880"/>
    <lineage>
        <taxon>Eukaryota</taxon>
        <taxon>Viridiplantae</taxon>
        <taxon>Streptophyta</taxon>
        <taxon>Embryophyta</taxon>
        <taxon>Tracheophyta</taxon>
        <taxon>Spermatophyta</taxon>
        <taxon>Magnoliopsida</taxon>
        <taxon>eudicotyledons</taxon>
        <taxon>Gunneridae</taxon>
        <taxon>Pentapetalae</taxon>
        <taxon>asterids</taxon>
        <taxon>campanulids</taxon>
        <taxon>Asterales</taxon>
        <taxon>Asteraceae</taxon>
        <taxon>Asteroideae</taxon>
        <taxon>Anthemideae</taxon>
        <taxon>Anthemidinae</taxon>
        <taxon>Tanacetum</taxon>
    </lineage>
</organism>
<name>A0ABQ5DJF5_9ASTR</name>
<reference evidence="1" key="2">
    <citation type="submission" date="2022-01" db="EMBL/GenBank/DDBJ databases">
        <authorList>
            <person name="Yamashiro T."/>
            <person name="Shiraishi A."/>
            <person name="Satake H."/>
            <person name="Nakayama K."/>
        </authorList>
    </citation>
    <scope>NUCLEOTIDE SEQUENCE</scope>
</reference>
<evidence type="ECO:0000313" key="1">
    <source>
        <dbReference type="EMBL" id="GJT39345.1"/>
    </source>
</evidence>
<comment type="caution">
    <text evidence="1">The sequence shown here is derived from an EMBL/GenBank/DDBJ whole genome shotgun (WGS) entry which is preliminary data.</text>
</comment>
<dbReference type="Proteomes" id="UP001151760">
    <property type="component" value="Unassembled WGS sequence"/>
</dbReference>
<protein>
    <submittedName>
        <fullName evidence="1">Uncharacterized protein</fullName>
    </submittedName>
</protein>
<reference evidence="1" key="1">
    <citation type="journal article" date="2022" name="Int. J. Mol. Sci.">
        <title>Draft Genome of Tanacetum Coccineum: Genomic Comparison of Closely Related Tanacetum-Family Plants.</title>
        <authorList>
            <person name="Yamashiro T."/>
            <person name="Shiraishi A."/>
            <person name="Nakayama K."/>
            <person name="Satake H."/>
        </authorList>
    </citation>
    <scope>NUCLEOTIDE SEQUENCE</scope>
</reference>